<evidence type="ECO:0000313" key="2">
    <source>
        <dbReference type="EMBL" id="RKO67801.1"/>
    </source>
</evidence>
<accession>A0A494WXE2</accession>
<gene>
    <name evidence="2" type="ORF">D7024_13180</name>
</gene>
<evidence type="ECO:0000256" key="1">
    <source>
        <dbReference type="SAM" id="Coils"/>
    </source>
</evidence>
<protein>
    <submittedName>
        <fullName evidence="2">Uncharacterized protein</fullName>
    </submittedName>
</protein>
<dbReference type="RefSeq" id="WP_121452197.1">
    <property type="nucleotide sequence ID" value="NZ_RBWE01000001.1"/>
</dbReference>
<reference evidence="2 3" key="1">
    <citation type="submission" date="2018-10" db="EMBL/GenBank/DDBJ databases">
        <authorList>
            <person name="Grouzdev D.S."/>
            <person name="Krutkina M.S."/>
            <person name="Tourova T.P."/>
            <person name="Nazina T.N."/>
        </authorList>
    </citation>
    <scope>NUCLEOTIDE SEQUENCE [LARGE SCALE GENOMIC DNA]</scope>
    <source>
        <strain evidence="2 3">435</strain>
    </source>
</reference>
<feature type="coiled-coil region" evidence="1">
    <location>
        <begin position="176"/>
        <end position="203"/>
    </location>
</feature>
<sequence length="758" mass="86346">MKLEMFGHDVGQKCLFQCFKWPDGLELHGDLEVFWRGACPVAIFPLTVADYLEGVLHLHDFPVHFIQSDTGVFRIFVHGEICAVARMAANEPVLTGLHNVWKSLGARYGDVLEMQFSKPEIIHFFHTGLYDSSIGEIAVEILGETFLEQIRNRESNECEKKNEEVNCKFDELIDRKEETKPEIEQMRAEIRRLRTEVALLKHELSKRRTPTGNKSSANYGFSPVKGKMVIETDWQQKARDYLTLRINNDNTIHDGIVNVLSYFSGEVVPEKELMKIMERELHASSESVSAVLHAFPYFVKEDAGWRFDPEIHRRLMTILSSSQSFNHEKLQVNESQTGEKPQPLELPLTLEAFFEGMVQQLKQRGTRKALLSTLDRINDDVIRELDSIASDLIAEEFPVFWLHVAEYFVSRGCYSFATRFYSISEEARKNPACQLAVLFNMVTGERNIYQAVTFLERILTADLMQFLQLCDTGILEDLLKVSIILGYESEMLKVLGEQVKKLTSSNVVKVFLKCAEVGQIEEEDLSGLPENSPLDMIFIDALRMYLPVDAAQNFTEVLTEKAMYSTADALSCARNILLSCVFEGPVNIEGIPEIKETPKMFISSVPVLHNRITARNLRLKKKISQSQAEAVLETGRALGFLERGTEYYTLTEAGLKLQQAEEKGKWLILLSSMVRHAIFQKCINKLLKDGEISAEDVMILSDGTVPGRSFEFKLQYIWLRDVLMELELIEEDEEVLKLKFSKGVGDGNWLFDPVNCSV</sequence>
<name>A0A494WXE2_9FIRM</name>
<keyword evidence="1" id="KW-0175">Coiled coil</keyword>
<evidence type="ECO:0000313" key="3">
    <source>
        <dbReference type="Proteomes" id="UP000271256"/>
    </source>
</evidence>
<dbReference type="AlphaFoldDB" id="A0A494WXE2"/>
<organism evidence="2 3">
    <name type="scientific">Desulfofundulus salinus</name>
    <dbReference type="NCBI Taxonomy" id="2419843"/>
    <lineage>
        <taxon>Bacteria</taxon>
        <taxon>Bacillati</taxon>
        <taxon>Bacillota</taxon>
        <taxon>Clostridia</taxon>
        <taxon>Eubacteriales</taxon>
        <taxon>Peptococcaceae</taxon>
        <taxon>Desulfofundulus</taxon>
    </lineage>
</organism>
<proteinExistence type="predicted"/>
<dbReference type="Proteomes" id="UP000271256">
    <property type="component" value="Unassembled WGS sequence"/>
</dbReference>
<keyword evidence="3" id="KW-1185">Reference proteome</keyword>
<comment type="caution">
    <text evidence="2">The sequence shown here is derived from an EMBL/GenBank/DDBJ whole genome shotgun (WGS) entry which is preliminary data.</text>
</comment>
<dbReference type="EMBL" id="RBWE01000001">
    <property type="protein sequence ID" value="RKO67801.1"/>
    <property type="molecule type" value="Genomic_DNA"/>
</dbReference>